<evidence type="ECO:0000313" key="2">
    <source>
        <dbReference type="Proteomes" id="UP000184442"/>
    </source>
</evidence>
<proteinExistence type="predicted"/>
<name>A0A1M6B4M7_9FIRM</name>
<dbReference type="EMBL" id="FQZS01000003">
    <property type="protein sequence ID" value="SHI43722.1"/>
    <property type="molecule type" value="Genomic_DNA"/>
</dbReference>
<protein>
    <submittedName>
        <fullName evidence="1">Uncharacterized protein</fullName>
    </submittedName>
</protein>
<gene>
    <name evidence="1" type="ORF">SAMN02745176_00272</name>
</gene>
<sequence>MYGSILERRIVDYDGHSMVLEIADSEYNTIYDGYSDDIAMEIVNNYLQYRSDDGRPSNVRIQHDDVNNIVRIYADIDYLDNDHTTYRGHWELR</sequence>
<dbReference type="Proteomes" id="UP000184442">
    <property type="component" value="Unassembled WGS sequence"/>
</dbReference>
<evidence type="ECO:0000313" key="1">
    <source>
        <dbReference type="EMBL" id="SHI43722.1"/>
    </source>
</evidence>
<accession>A0A1M6B4M7</accession>
<dbReference type="RefSeq" id="WP_073023694.1">
    <property type="nucleotide sequence ID" value="NZ_FQZS01000003.1"/>
</dbReference>
<dbReference type="OrthoDB" id="1707731at2"/>
<dbReference type="AlphaFoldDB" id="A0A1M6B4M7"/>
<organism evidence="1 2">
    <name type="scientific">Lutispora thermophila DSM 19022</name>
    <dbReference type="NCBI Taxonomy" id="1122184"/>
    <lineage>
        <taxon>Bacteria</taxon>
        <taxon>Bacillati</taxon>
        <taxon>Bacillota</taxon>
        <taxon>Clostridia</taxon>
        <taxon>Lutisporales</taxon>
        <taxon>Lutisporaceae</taxon>
        <taxon>Lutispora</taxon>
    </lineage>
</organism>
<dbReference type="STRING" id="1122184.SAMN02745176_00272"/>
<reference evidence="1 2" key="1">
    <citation type="submission" date="2016-11" db="EMBL/GenBank/DDBJ databases">
        <authorList>
            <person name="Jaros S."/>
            <person name="Januszkiewicz K."/>
            <person name="Wedrychowicz H."/>
        </authorList>
    </citation>
    <scope>NUCLEOTIDE SEQUENCE [LARGE SCALE GENOMIC DNA]</scope>
    <source>
        <strain evidence="1 2">DSM 19022</strain>
    </source>
</reference>
<keyword evidence="2" id="KW-1185">Reference proteome</keyword>